<sequence length="51" mass="5767">AKIIKTGEESFQICANCHSEGEKRPKNLAQDRLREGTRQSNPKTETRPANK</sequence>
<evidence type="ECO:0000256" key="1">
    <source>
        <dbReference type="SAM" id="MobiDB-lite"/>
    </source>
</evidence>
<protein>
    <submittedName>
        <fullName evidence="2">Uncharacterized protein</fullName>
    </submittedName>
</protein>
<comment type="caution">
    <text evidence="2">The sequence shown here is derived from an EMBL/GenBank/DDBJ whole genome shotgun (WGS) entry which is preliminary data.</text>
</comment>
<reference evidence="2" key="1">
    <citation type="journal article" date="2014" name="Front. Microbiol.">
        <title>High frequency of phylogenetically diverse reductive dehalogenase-homologous genes in deep subseafloor sedimentary metagenomes.</title>
        <authorList>
            <person name="Kawai M."/>
            <person name="Futagami T."/>
            <person name="Toyoda A."/>
            <person name="Takaki Y."/>
            <person name="Nishi S."/>
            <person name="Hori S."/>
            <person name="Arai W."/>
            <person name="Tsubouchi T."/>
            <person name="Morono Y."/>
            <person name="Uchiyama I."/>
            <person name="Ito T."/>
            <person name="Fujiyama A."/>
            <person name="Inagaki F."/>
            <person name="Takami H."/>
        </authorList>
    </citation>
    <scope>NUCLEOTIDE SEQUENCE</scope>
    <source>
        <strain evidence="2">Expedition CK06-06</strain>
    </source>
</reference>
<proteinExistence type="predicted"/>
<dbReference type="EMBL" id="BARV01020353">
    <property type="protein sequence ID" value="GAI26367.1"/>
    <property type="molecule type" value="Genomic_DNA"/>
</dbReference>
<accession>X1M440</accession>
<organism evidence="2">
    <name type="scientific">marine sediment metagenome</name>
    <dbReference type="NCBI Taxonomy" id="412755"/>
    <lineage>
        <taxon>unclassified sequences</taxon>
        <taxon>metagenomes</taxon>
        <taxon>ecological metagenomes</taxon>
    </lineage>
</organism>
<gene>
    <name evidence="2" type="ORF">S06H3_33983</name>
</gene>
<dbReference type="AlphaFoldDB" id="X1M440"/>
<feature type="non-terminal residue" evidence="2">
    <location>
        <position position="1"/>
    </location>
</feature>
<feature type="region of interest" description="Disordered" evidence="1">
    <location>
        <begin position="18"/>
        <end position="51"/>
    </location>
</feature>
<feature type="compositionally biased region" description="Basic and acidic residues" evidence="1">
    <location>
        <begin position="19"/>
        <end position="37"/>
    </location>
</feature>
<name>X1M440_9ZZZZ</name>
<evidence type="ECO:0000313" key="2">
    <source>
        <dbReference type="EMBL" id="GAI26367.1"/>
    </source>
</evidence>